<keyword evidence="5 7" id="KW-1133">Transmembrane helix</keyword>
<evidence type="ECO:0000256" key="7">
    <source>
        <dbReference type="RuleBase" id="RU363032"/>
    </source>
</evidence>
<dbReference type="Gene3D" id="1.10.3720.10">
    <property type="entry name" value="MetI-like"/>
    <property type="match status" value="1"/>
</dbReference>
<evidence type="ECO:0000256" key="3">
    <source>
        <dbReference type="ARBA" id="ARBA00022475"/>
    </source>
</evidence>
<dbReference type="InterPro" id="IPR000515">
    <property type="entry name" value="MetI-like"/>
</dbReference>
<name>D6PE71_9BACT</name>
<organism evidence="9">
    <name type="scientific">uncultured marine bacterium MedDCM-OCT-S11-C95</name>
    <dbReference type="NCBI Taxonomy" id="743081"/>
    <lineage>
        <taxon>Bacteria</taxon>
        <taxon>environmental samples</taxon>
    </lineage>
</organism>
<feature type="transmembrane region" description="Helical" evidence="7">
    <location>
        <begin position="9"/>
        <end position="30"/>
    </location>
</feature>
<dbReference type="PANTHER" id="PTHR43163:SF6">
    <property type="entry name" value="DIPEPTIDE TRANSPORT SYSTEM PERMEASE PROTEIN DPPB-RELATED"/>
    <property type="match status" value="1"/>
</dbReference>
<dbReference type="PANTHER" id="PTHR43163">
    <property type="entry name" value="DIPEPTIDE TRANSPORT SYSTEM PERMEASE PROTEIN DPPB-RELATED"/>
    <property type="match status" value="1"/>
</dbReference>
<evidence type="ECO:0000256" key="6">
    <source>
        <dbReference type="ARBA" id="ARBA00023136"/>
    </source>
</evidence>
<keyword evidence="6 7" id="KW-0472">Membrane</keyword>
<accession>D6PE71</accession>
<sequence length="323" mass="36774">MYNYILKRILLMIPTLLGAAFLVFFLLRLIPGDVCELRLAGTGLYVDPEEIKLCREKLGLEKPMYMQFLDFLVGIITFDLGESMWTGKPIMYEMGLRFELSLQIAIMATITSIFIAIPLGTISAIKQDTWIDYVVRSFSIAGIAIPSFWYGILIILGLLIFTQAWFGEPWMPPLDYVPIWVDPWRNLSQLIWPALATGYRYSAVATRMTRSAMLEVLREDYIRTARAKGLLEKVIINRHALKNSLLPVVTVIGIEFAFLMGGLVVTEQVFNLNGLGKLFVESVMSSDYAMTQALVMVVVMVFVFTNFLVDIMYAWLDPRIRYA</sequence>
<dbReference type="InterPro" id="IPR035906">
    <property type="entry name" value="MetI-like_sf"/>
</dbReference>
<evidence type="ECO:0000256" key="5">
    <source>
        <dbReference type="ARBA" id="ARBA00022989"/>
    </source>
</evidence>
<feature type="transmembrane region" description="Helical" evidence="7">
    <location>
        <begin position="102"/>
        <end position="125"/>
    </location>
</feature>
<comment type="subcellular location">
    <subcellularLocation>
        <location evidence="1 7">Cell membrane</location>
        <topology evidence="1 7">Multi-pass membrane protein</topology>
    </subcellularLocation>
</comment>
<comment type="similarity">
    <text evidence="7">Belongs to the binding-protein-dependent transport system permease family.</text>
</comment>
<feature type="domain" description="ABC transmembrane type-1" evidence="8">
    <location>
        <begin position="98"/>
        <end position="309"/>
    </location>
</feature>
<keyword evidence="2 7" id="KW-0813">Transport</keyword>
<evidence type="ECO:0000256" key="2">
    <source>
        <dbReference type="ARBA" id="ARBA00022448"/>
    </source>
</evidence>
<protein>
    <submittedName>
        <fullName evidence="9">Putative peptide ABC transporter permease protein</fullName>
    </submittedName>
</protein>
<feature type="transmembrane region" description="Helical" evidence="7">
    <location>
        <begin position="245"/>
        <end position="265"/>
    </location>
</feature>
<dbReference type="EMBL" id="GU943010">
    <property type="protein sequence ID" value="ADD94022.1"/>
    <property type="molecule type" value="Genomic_DNA"/>
</dbReference>
<dbReference type="Pfam" id="PF19300">
    <property type="entry name" value="BPD_transp_1_N"/>
    <property type="match status" value="1"/>
</dbReference>
<evidence type="ECO:0000256" key="1">
    <source>
        <dbReference type="ARBA" id="ARBA00004651"/>
    </source>
</evidence>
<evidence type="ECO:0000259" key="8">
    <source>
        <dbReference type="PROSITE" id="PS50928"/>
    </source>
</evidence>
<dbReference type="AlphaFoldDB" id="D6PE71"/>
<feature type="transmembrane region" description="Helical" evidence="7">
    <location>
        <begin position="137"/>
        <end position="161"/>
    </location>
</feature>
<reference evidence="9" key="1">
    <citation type="journal article" date="2010" name="ISME J.">
        <title>Metagenome of the Mediterranean deep chlorophyll maximum studied by direct and fosmid library 454 pyrosequencing.</title>
        <authorList>
            <person name="Ghai R."/>
            <person name="Martin-Cuadrado A.B."/>
            <person name="Molto A.G."/>
            <person name="Heredia I.G."/>
            <person name="Cabrera R."/>
            <person name="Martin J."/>
            <person name="Verdu M."/>
            <person name="Deschamps P."/>
            <person name="Moreira D."/>
            <person name="Lopez-Garcia P."/>
            <person name="Mira A."/>
            <person name="Rodriguez-Valera F."/>
        </authorList>
    </citation>
    <scope>NUCLEOTIDE SEQUENCE</scope>
</reference>
<evidence type="ECO:0000313" key="9">
    <source>
        <dbReference type="EMBL" id="ADD94022.1"/>
    </source>
</evidence>
<evidence type="ECO:0000256" key="4">
    <source>
        <dbReference type="ARBA" id="ARBA00022692"/>
    </source>
</evidence>
<dbReference type="Pfam" id="PF00528">
    <property type="entry name" value="BPD_transp_1"/>
    <property type="match status" value="1"/>
</dbReference>
<proteinExistence type="inferred from homology"/>
<keyword evidence="3" id="KW-1003">Cell membrane</keyword>
<dbReference type="SUPFAM" id="SSF161098">
    <property type="entry name" value="MetI-like"/>
    <property type="match status" value="1"/>
</dbReference>
<dbReference type="GO" id="GO:0005886">
    <property type="term" value="C:plasma membrane"/>
    <property type="evidence" value="ECO:0007669"/>
    <property type="project" value="UniProtKB-SubCell"/>
</dbReference>
<feature type="transmembrane region" description="Helical" evidence="7">
    <location>
        <begin position="293"/>
        <end position="316"/>
    </location>
</feature>
<dbReference type="PROSITE" id="PS50928">
    <property type="entry name" value="ABC_TM1"/>
    <property type="match status" value="1"/>
</dbReference>
<dbReference type="InterPro" id="IPR045621">
    <property type="entry name" value="BPD_transp_1_N"/>
</dbReference>
<dbReference type="CDD" id="cd06261">
    <property type="entry name" value="TM_PBP2"/>
    <property type="match status" value="1"/>
</dbReference>
<keyword evidence="4 7" id="KW-0812">Transmembrane</keyword>
<dbReference type="GO" id="GO:0071916">
    <property type="term" value="F:dipeptide transmembrane transporter activity"/>
    <property type="evidence" value="ECO:0007669"/>
    <property type="project" value="TreeGrafter"/>
</dbReference>